<keyword evidence="2" id="KW-0677">Repeat</keyword>
<name>A0A9P5SP58_9FUNG</name>
<keyword evidence="3 5" id="KW-0863">Zinc-finger</keyword>
<gene>
    <name evidence="8" type="ORF">BG006_002029</name>
</gene>
<keyword evidence="9" id="KW-1185">Reference proteome</keyword>
<dbReference type="InterPro" id="IPR036236">
    <property type="entry name" value="Znf_C2H2_sf"/>
</dbReference>
<evidence type="ECO:0000313" key="8">
    <source>
        <dbReference type="EMBL" id="KAF9334519.1"/>
    </source>
</evidence>
<feature type="region of interest" description="Disordered" evidence="6">
    <location>
        <begin position="151"/>
        <end position="269"/>
    </location>
</feature>
<dbReference type="SUPFAM" id="SSF57667">
    <property type="entry name" value="beta-beta-alpha zinc fingers"/>
    <property type="match status" value="3"/>
</dbReference>
<evidence type="ECO:0000256" key="4">
    <source>
        <dbReference type="ARBA" id="ARBA00022833"/>
    </source>
</evidence>
<protein>
    <recommendedName>
        <fullName evidence="7">C2H2-type domain-containing protein</fullName>
    </recommendedName>
</protein>
<feature type="compositionally biased region" description="Acidic residues" evidence="6">
    <location>
        <begin position="248"/>
        <end position="258"/>
    </location>
</feature>
<dbReference type="InterPro" id="IPR013087">
    <property type="entry name" value="Znf_C2H2_type"/>
</dbReference>
<proteinExistence type="predicted"/>
<evidence type="ECO:0000259" key="7">
    <source>
        <dbReference type="PROSITE" id="PS50157"/>
    </source>
</evidence>
<feature type="compositionally biased region" description="Basic and acidic residues" evidence="6">
    <location>
        <begin position="232"/>
        <end position="247"/>
    </location>
</feature>
<comment type="caution">
    <text evidence="8">The sequence shown here is derived from an EMBL/GenBank/DDBJ whole genome shotgun (WGS) entry which is preliminary data.</text>
</comment>
<feature type="compositionally biased region" description="Basic and acidic residues" evidence="6">
    <location>
        <begin position="259"/>
        <end position="269"/>
    </location>
</feature>
<evidence type="ECO:0000256" key="2">
    <source>
        <dbReference type="ARBA" id="ARBA00022737"/>
    </source>
</evidence>
<dbReference type="InterPro" id="IPR050329">
    <property type="entry name" value="GLI_C2H2-zinc-finger"/>
</dbReference>
<dbReference type="Proteomes" id="UP000696485">
    <property type="component" value="Unassembled WGS sequence"/>
</dbReference>
<keyword evidence="1" id="KW-0479">Metal-binding</keyword>
<feature type="region of interest" description="Disordered" evidence="6">
    <location>
        <begin position="1"/>
        <end position="38"/>
    </location>
</feature>
<evidence type="ECO:0000313" key="9">
    <source>
        <dbReference type="Proteomes" id="UP000696485"/>
    </source>
</evidence>
<dbReference type="AlphaFoldDB" id="A0A9P5SP58"/>
<dbReference type="GO" id="GO:0005634">
    <property type="term" value="C:nucleus"/>
    <property type="evidence" value="ECO:0007669"/>
    <property type="project" value="UniProtKB-ARBA"/>
</dbReference>
<dbReference type="EMBL" id="JAAAUY010000144">
    <property type="protein sequence ID" value="KAF9334519.1"/>
    <property type="molecule type" value="Genomic_DNA"/>
</dbReference>
<evidence type="ECO:0000256" key="1">
    <source>
        <dbReference type="ARBA" id="ARBA00022723"/>
    </source>
</evidence>
<organism evidence="8 9">
    <name type="scientific">Podila minutissima</name>
    <dbReference type="NCBI Taxonomy" id="64525"/>
    <lineage>
        <taxon>Eukaryota</taxon>
        <taxon>Fungi</taxon>
        <taxon>Fungi incertae sedis</taxon>
        <taxon>Mucoromycota</taxon>
        <taxon>Mortierellomycotina</taxon>
        <taxon>Mortierellomycetes</taxon>
        <taxon>Mortierellales</taxon>
        <taxon>Mortierellaceae</taxon>
        <taxon>Podila</taxon>
    </lineage>
</organism>
<evidence type="ECO:0000256" key="3">
    <source>
        <dbReference type="ARBA" id="ARBA00022771"/>
    </source>
</evidence>
<keyword evidence="4" id="KW-0862">Zinc</keyword>
<dbReference type="Gene3D" id="3.30.160.60">
    <property type="entry name" value="Classic Zinc Finger"/>
    <property type="match status" value="3"/>
</dbReference>
<dbReference type="GO" id="GO:0008270">
    <property type="term" value="F:zinc ion binding"/>
    <property type="evidence" value="ECO:0007669"/>
    <property type="project" value="UniProtKB-KW"/>
</dbReference>
<feature type="domain" description="C2H2-type" evidence="7">
    <location>
        <begin position="82"/>
        <end position="112"/>
    </location>
</feature>
<evidence type="ECO:0000256" key="6">
    <source>
        <dbReference type="SAM" id="MobiDB-lite"/>
    </source>
</evidence>
<dbReference type="GO" id="GO:0000978">
    <property type="term" value="F:RNA polymerase II cis-regulatory region sequence-specific DNA binding"/>
    <property type="evidence" value="ECO:0007669"/>
    <property type="project" value="TreeGrafter"/>
</dbReference>
<sequence length="269" mass="29554">MSPHSPLVGSGSFSMRDPRFSGGSPGDLSMSDDDPNSAARKTLAARNFTCSFPGCNKAYTQLHNLKSHERTGHTPVTKVKPFMCIISGCTKAFSQRKSLAHHIKISHQEFKFKPFKCGQPDCPKAYTQLHNLRTHEKTVHQLDLSKKRIRLPEGPREPGSFGKAMTLEQQHQQHQHQHQGGQGFGAPPPLHFMEGQYKGFGQHNTQQGGIVGEGTFAQDMYEGSGASQGGQDGKDDEHSEEGDGSHGDEEDEEDDAEEDNHGPEKPISI</sequence>
<dbReference type="GO" id="GO:0000981">
    <property type="term" value="F:DNA-binding transcription factor activity, RNA polymerase II-specific"/>
    <property type="evidence" value="ECO:0007669"/>
    <property type="project" value="TreeGrafter"/>
</dbReference>
<dbReference type="PROSITE" id="PS50157">
    <property type="entry name" value="ZINC_FINGER_C2H2_2"/>
    <property type="match status" value="3"/>
</dbReference>
<dbReference type="Pfam" id="PF00096">
    <property type="entry name" value="zf-C2H2"/>
    <property type="match status" value="3"/>
</dbReference>
<accession>A0A9P5SP58</accession>
<dbReference type="GO" id="GO:0045944">
    <property type="term" value="P:positive regulation of transcription by RNA polymerase II"/>
    <property type="evidence" value="ECO:0007669"/>
    <property type="project" value="UniProtKB-ARBA"/>
</dbReference>
<dbReference type="SMART" id="SM00355">
    <property type="entry name" value="ZnF_C2H2"/>
    <property type="match status" value="3"/>
</dbReference>
<dbReference type="PANTHER" id="PTHR19818">
    <property type="entry name" value="ZINC FINGER PROTEIN ZIC AND GLI"/>
    <property type="match status" value="1"/>
</dbReference>
<feature type="domain" description="C2H2-type" evidence="7">
    <location>
        <begin position="115"/>
        <end position="140"/>
    </location>
</feature>
<evidence type="ECO:0000256" key="5">
    <source>
        <dbReference type="PROSITE-ProRule" id="PRU00042"/>
    </source>
</evidence>
<feature type="domain" description="C2H2-type" evidence="7">
    <location>
        <begin position="48"/>
        <end position="74"/>
    </location>
</feature>
<dbReference type="PROSITE" id="PS00028">
    <property type="entry name" value="ZINC_FINGER_C2H2_1"/>
    <property type="match status" value="3"/>
</dbReference>
<dbReference type="PANTHER" id="PTHR19818:SF161">
    <property type="entry name" value="C2H2-TYPE DOMAIN-CONTAINING PROTEIN"/>
    <property type="match status" value="1"/>
</dbReference>
<reference evidence="8" key="1">
    <citation type="journal article" date="2020" name="Fungal Divers.">
        <title>Resolving the Mortierellaceae phylogeny through synthesis of multi-gene phylogenetics and phylogenomics.</title>
        <authorList>
            <person name="Vandepol N."/>
            <person name="Liber J."/>
            <person name="Desiro A."/>
            <person name="Na H."/>
            <person name="Kennedy M."/>
            <person name="Barry K."/>
            <person name="Grigoriev I.V."/>
            <person name="Miller A.N."/>
            <person name="O'Donnell K."/>
            <person name="Stajich J.E."/>
            <person name="Bonito G."/>
        </authorList>
    </citation>
    <scope>NUCLEOTIDE SEQUENCE</scope>
    <source>
        <strain evidence="8">NVP1</strain>
    </source>
</reference>